<dbReference type="AlphaFoldDB" id="A0A0F8Z036"/>
<protein>
    <submittedName>
        <fullName evidence="2">Uncharacterized protein</fullName>
    </submittedName>
</protein>
<gene>
    <name evidence="2" type="ORF">LCGC14_2756670</name>
</gene>
<sequence>MMKPVLYEDVLQTVGILPSPEEQQQLVDGQGNPLQPSGGGNGQVPVASQGSQAAIIEMLQSMGGRTRQGQPRQPPEESGSTPGREQL</sequence>
<accession>A0A0F8Z036</accession>
<feature type="compositionally biased region" description="Polar residues" evidence="1">
    <location>
        <begin position="21"/>
        <end position="35"/>
    </location>
</feature>
<feature type="non-terminal residue" evidence="2">
    <location>
        <position position="1"/>
    </location>
</feature>
<proteinExistence type="predicted"/>
<feature type="region of interest" description="Disordered" evidence="1">
    <location>
        <begin position="19"/>
        <end position="87"/>
    </location>
</feature>
<reference evidence="2" key="1">
    <citation type="journal article" date="2015" name="Nature">
        <title>Complex archaea that bridge the gap between prokaryotes and eukaryotes.</title>
        <authorList>
            <person name="Spang A."/>
            <person name="Saw J.H."/>
            <person name="Jorgensen S.L."/>
            <person name="Zaremba-Niedzwiedzka K."/>
            <person name="Martijn J."/>
            <person name="Lind A.E."/>
            <person name="van Eijk R."/>
            <person name="Schleper C."/>
            <person name="Guy L."/>
            <person name="Ettema T.J."/>
        </authorList>
    </citation>
    <scope>NUCLEOTIDE SEQUENCE</scope>
</reference>
<organism evidence="2">
    <name type="scientific">marine sediment metagenome</name>
    <dbReference type="NCBI Taxonomy" id="412755"/>
    <lineage>
        <taxon>unclassified sequences</taxon>
        <taxon>metagenomes</taxon>
        <taxon>ecological metagenomes</taxon>
    </lineage>
</organism>
<dbReference type="EMBL" id="LAZR01050554">
    <property type="protein sequence ID" value="KKK87097.1"/>
    <property type="molecule type" value="Genomic_DNA"/>
</dbReference>
<comment type="caution">
    <text evidence="2">The sequence shown here is derived from an EMBL/GenBank/DDBJ whole genome shotgun (WGS) entry which is preliminary data.</text>
</comment>
<name>A0A0F8Z036_9ZZZZ</name>
<evidence type="ECO:0000256" key="1">
    <source>
        <dbReference type="SAM" id="MobiDB-lite"/>
    </source>
</evidence>
<feature type="compositionally biased region" description="Polar residues" evidence="1">
    <location>
        <begin position="78"/>
        <end position="87"/>
    </location>
</feature>
<evidence type="ECO:0000313" key="2">
    <source>
        <dbReference type="EMBL" id="KKK87097.1"/>
    </source>
</evidence>